<dbReference type="InterPro" id="IPR052533">
    <property type="entry name" value="WalJ/YycJ-like"/>
</dbReference>
<feature type="domain" description="Metallo-beta-lactamase" evidence="1">
    <location>
        <begin position="37"/>
        <end position="214"/>
    </location>
</feature>
<dbReference type="SMART" id="SM00849">
    <property type="entry name" value="Lactamase_B"/>
    <property type="match status" value="1"/>
</dbReference>
<protein>
    <submittedName>
        <fullName evidence="2">MBL fold metallo-hydrolase</fullName>
    </submittedName>
</protein>
<gene>
    <name evidence="2" type="ORF">J3U87_14955</name>
</gene>
<accession>A0A8A4TUX0</accession>
<sequence length="282" mass="31350">MTLVDDLVIETTPCDQELRTTSTEVDFRLTVLGSGSSGNCSLVSSEDTHLLIDAGFSGKEVCARLERSGFDPGQLTAILVTHEHSDHVKSVHTLSRKFQIPIFSTNGTFAVALQDRKFYDWHEIESGRSFSLGGMCVHPISLPHDAADPIGFRIECGGRILGHITDFGYPSGLVMESLRGCDTLLIEANHDLEMLKNGPYPWSLKQRIASRLGHLSNESMLEMLPEILHDDVRQLVLAHLSDSNNDPRVLTLQMKRTLRRLGLEKIPFTLARQNDPTPTYSV</sequence>
<dbReference type="RefSeq" id="WP_237383849.1">
    <property type="nucleotide sequence ID" value="NZ_CP071793.1"/>
</dbReference>
<reference evidence="2" key="1">
    <citation type="submission" date="2021-03" db="EMBL/GenBank/DDBJ databases">
        <title>Acanthopleuribacteraceae sp. M133.</title>
        <authorList>
            <person name="Wang G."/>
        </authorList>
    </citation>
    <scope>NUCLEOTIDE SEQUENCE</scope>
    <source>
        <strain evidence="2">M133</strain>
    </source>
</reference>
<dbReference type="PANTHER" id="PTHR47619">
    <property type="entry name" value="METALLO-HYDROLASE YYCJ-RELATED"/>
    <property type="match status" value="1"/>
</dbReference>
<dbReference type="Gene3D" id="3.60.15.10">
    <property type="entry name" value="Ribonuclease Z/Hydroxyacylglutathione hydrolase-like"/>
    <property type="match status" value="1"/>
</dbReference>
<dbReference type="Pfam" id="PF12706">
    <property type="entry name" value="Lactamase_B_2"/>
    <property type="match status" value="1"/>
</dbReference>
<evidence type="ECO:0000259" key="1">
    <source>
        <dbReference type="SMART" id="SM00849"/>
    </source>
</evidence>
<dbReference type="InterPro" id="IPR036866">
    <property type="entry name" value="RibonucZ/Hydroxyglut_hydro"/>
</dbReference>
<dbReference type="SUPFAM" id="SSF56281">
    <property type="entry name" value="Metallo-hydrolase/oxidoreductase"/>
    <property type="match status" value="1"/>
</dbReference>
<name>A0A8A4TUX0_SULCO</name>
<evidence type="ECO:0000313" key="3">
    <source>
        <dbReference type="Proteomes" id="UP000663929"/>
    </source>
</evidence>
<evidence type="ECO:0000313" key="2">
    <source>
        <dbReference type="EMBL" id="QTD53749.1"/>
    </source>
</evidence>
<dbReference type="AlphaFoldDB" id="A0A8A4TUX0"/>
<organism evidence="2 3">
    <name type="scientific">Sulfidibacter corallicola</name>
    <dbReference type="NCBI Taxonomy" id="2818388"/>
    <lineage>
        <taxon>Bacteria</taxon>
        <taxon>Pseudomonadati</taxon>
        <taxon>Acidobacteriota</taxon>
        <taxon>Holophagae</taxon>
        <taxon>Acanthopleuribacterales</taxon>
        <taxon>Acanthopleuribacteraceae</taxon>
        <taxon>Sulfidibacter</taxon>
    </lineage>
</organism>
<dbReference type="InterPro" id="IPR001279">
    <property type="entry name" value="Metallo-B-lactamas"/>
</dbReference>
<dbReference type="Proteomes" id="UP000663929">
    <property type="component" value="Chromosome"/>
</dbReference>
<dbReference type="EMBL" id="CP071793">
    <property type="protein sequence ID" value="QTD53749.1"/>
    <property type="molecule type" value="Genomic_DNA"/>
</dbReference>
<proteinExistence type="predicted"/>
<keyword evidence="3" id="KW-1185">Reference proteome</keyword>
<dbReference type="KEGG" id="scor:J3U87_14955"/>
<dbReference type="PANTHER" id="PTHR47619:SF1">
    <property type="entry name" value="EXODEOXYRIBONUCLEASE WALJ"/>
    <property type="match status" value="1"/>
</dbReference>